<dbReference type="OrthoDB" id="7700532at2759"/>
<evidence type="ECO:0000313" key="4">
    <source>
        <dbReference type="Proteomes" id="UP000639338"/>
    </source>
</evidence>
<name>A0A835CMB1_APHGI</name>
<organism evidence="3 4">
    <name type="scientific">Aphidius gifuensis</name>
    <name type="common">Parasitoid wasp</name>
    <dbReference type="NCBI Taxonomy" id="684658"/>
    <lineage>
        <taxon>Eukaryota</taxon>
        <taxon>Metazoa</taxon>
        <taxon>Ecdysozoa</taxon>
        <taxon>Arthropoda</taxon>
        <taxon>Hexapoda</taxon>
        <taxon>Insecta</taxon>
        <taxon>Pterygota</taxon>
        <taxon>Neoptera</taxon>
        <taxon>Endopterygota</taxon>
        <taxon>Hymenoptera</taxon>
        <taxon>Apocrita</taxon>
        <taxon>Ichneumonoidea</taxon>
        <taxon>Braconidae</taxon>
        <taxon>Aphidiinae</taxon>
        <taxon>Aphidius</taxon>
    </lineage>
</organism>
<dbReference type="Proteomes" id="UP000639338">
    <property type="component" value="Unassembled WGS sequence"/>
</dbReference>
<feature type="region of interest" description="Disordered" evidence="1">
    <location>
        <begin position="280"/>
        <end position="300"/>
    </location>
</feature>
<keyword evidence="2" id="KW-0732">Signal</keyword>
<evidence type="ECO:0000313" key="3">
    <source>
        <dbReference type="EMBL" id="KAF7989669.1"/>
    </source>
</evidence>
<feature type="compositionally biased region" description="Polar residues" evidence="1">
    <location>
        <begin position="646"/>
        <end position="655"/>
    </location>
</feature>
<feature type="region of interest" description="Disordered" evidence="1">
    <location>
        <begin position="736"/>
        <end position="777"/>
    </location>
</feature>
<feature type="compositionally biased region" description="Low complexity" evidence="1">
    <location>
        <begin position="737"/>
        <end position="751"/>
    </location>
</feature>
<feature type="compositionally biased region" description="Polar residues" evidence="1">
    <location>
        <begin position="752"/>
        <end position="761"/>
    </location>
</feature>
<feature type="compositionally biased region" description="Basic and acidic residues" evidence="1">
    <location>
        <begin position="445"/>
        <end position="459"/>
    </location>
</feature>
<feature type="compositionally biased region" description="Low complexity" evidence="1">
    <location>
        <begin position="617"/>
        <end position="627"/>
    </location>
</feature>
<reference evidence="3 4" key="1">
    <citation type="submission" date="2020-08" db="EMBL/GenBank/DDBJ databases">
        <title>Aphidius gifuensis genome sequencing and assembly.</title>
        <authorList>
            <person name="Du Z."/>
        </authorList>
    </citation>
    <scope>NUCLEOTIDE SEQUENCE [LARGE SCALE GENOMIC DNA]</scope>
    <source>
        <strain evidence="3">YNYX2018</strain>
        <tissue evidence="3">Adults</tissue>
    </source>
</reference>
<gene>
    <name evidence="3" type="ORF">HCN44_008343</name>
</gene>
<dbReference type="EMBL" id="JACMRX010000005">
    <property type="protein sequence ID" value="KAF7989669.1"/>
    <property type="molecule type" value="Genomic_DNA"/>
</dbReference>
<keyword evidence="4" id="KW-1185">Reference proteome</keyword>
<feature type="compositionally biased region" description="Basic and acidic residues" evidence="1">
    <location>
        <begin position="630"/>
        <end position="642"/>
    </location>
</feature>
<feature type="compositionally biased region" description="Low complexity" evidence="1">
    <location>
        <begin position="280"/>
        <end position="293"/>
    </location>
</feature>
<comment type="caution">
    <text evidence="3">The sequence shown here is derived from an EMBL/GenBank/DDBJ whole genome shotgun (WGS) entry which is preliminary data.</text>
</comment>
<feature type="chain" id="PRO_5032470017" evidence="2">
    <location>
        <begin position="20"/>
        <end position="932"/>
    </location>
</feature>
<feature type="compositionally biased region" description="Basic and acidic residues" evidence="1">
    <location>
        <begin position="594"/>
        <end position="604"/>
    </location>
</feature>
<dbReference type="AlphaFoldDB" id="A0A835CMB1"/>
<feature type="region of interest" description="Disordered" evidence="1">
    <location>
        <begin position="434"/>
        <end position="459"/>
    </location>
</feature>
<evidence type="ECO:0000256" key="1">
    <source>
        <dbReference type="SAM" id="MobiDB-lite"/>
    </source>
</evidence>
<feature type="region of interest" description="Disordered" evidence="1">
    <location>
        <begin position="363"/>
        <end position="401"/>
    </location>
</feature>
<feature type="compositionally biased region" description="Low complexity" evidence="1">
    <location>
        <begin position="483"/>
        <end position="520"/>
    </location>
</feature>
<evidence type="ECO:0000256" key="2">
    <source>
        <dbReference type="SAM" id="SignalP"/>
    </source>
</evidence>
<feature type="compositionally biased region" description="Basic and acidic residues" evidence="1">
    <location>
        <begin position="656"/>
        <end position="680"/>
    </location>
</feature>
<feature type="region of interest" description="Disordered" evidence="1">
    <location>
        <begin position="589"/>
        <end position="680"/>
    </location>
</feature>
<feature type="signal peptide" evidence="2">
    <location>
        <begin position="1"/>
        <end position="19"/>
    </location>
</feature>
<feature type="compositionally biased region" description="Low complexity" evidence="1">
    <location>
        <begin position="363"/>
        <end position="390"/>
    </location>
</feature>
<accession>A0A835CMB1</accession>
<feature type="region of interest" description="Disordered" evidence="1">
    <location>
        <begin position="481"/>
        <end position="546"/>
    </location>
</feature>
<proteinExistence type="predicted"/>
<protein>
    <submittedName>
        <fullName evidence="3">Uncharacterized protein</fullName>
    </submittedName>
</protein>
<sequence>MIKQILIFLLCVIITQVHSAPSGCVNLCSEPIGGVGGAGYNNQASESLSAFQTHAAIQQNSALQNFQNLQNQLLHGSQLNLGYVRPGNWSERDQWATDGGAGKVHEERGQLETGNAKVQYYKKNYTASFGTGGGGGMIIGNSLLGTQNSAGLFNQQNYDQQSSNLNSAVEDFSGTTHGVQMGNELQTRLRELQSQMDQFNVNFHQQSLPITTTSSFESHMSQLKTRIDQANNQIRQNNNIIQNSHSSNANQNYEFQKNMQQLVKSYENRMQELRRMLDQITQQSQQQTSQVTQPNYHQQPNQYTESVNIPETNIYQQHYDYKSQHKQNNYVPSTQSYVVPSDNLQQSQRYQQQTYVPNDRVTSYPYQQQQQQQHSQAYEQSSLDHQQSQHHGTKNIKRIPIYHNNRYQNYREEAASELDTSNDNLQHSLVNQNAGQTIVPSGSGKRVEEHWSASGHRSETIIPHHVVADTAASNQQLFERIRQQQQQQQQHQQQHQQHRSGSSHYTSGGSSSVYQQSGGQYNTGVLDAGHNPDCDTETQAQYNSRYQRRYRRGIRDGSSRHTDNLNQQTEDFSQQTQQNYQNFNQEHNGRLHHGQHEHDHDHVNRHQGQVEENQDFSQQHQTQSSQHELGSQRHHENTHDRYGGNYHQQQSTSADYDQHTDSQSRHHHNDNDQDQYDRHDHLEHGGYRHQQTQVSQQEAGQFEFGQQTHSYHQRPGQYALQTENLSQQAQGFGDFTQQQQNSSEFTQQSSSHLDFNQNDNSFGARPAPKPTRRGQNSLNYETMDTEVIRPVGVKGGRPKKIQQLQSSNSDASTVIGIENQQQNAGLNWHMGHHPGDLTSDNYQQQNIPELYSQTTGIKPTPLVTLSPLYGNDPWDVREKQDVYSNKDIPLIQSSYSTDDASTTIKPGFWNRISNKITNTYEKAKDKMSDVIG</sequence>